<keyword evidence="2" id="KW-1185">Reference proteome</keyword>
<gene>
    <name evidence="1" type="ORF">EDC14_104022</name>
</gene>
<evidence type="ECO:0000313" key="2">
    <source>
        <dbReference type="Proteomes" id="UP000295008"/>
    </source>
</evidence>
<evidence type="ECO:0000313" key="1">
    <source>
        <dbReference type="EMBL" id="TCL58808.1"/>
    </source>
</evidence>
<organism evidence="1 2">
    <name type="scientific">Hydrogenispora ethanolica</name>
    <dbReference type="NCBI Taxonomy" id="1082276"/>
    <lineage>
        <taxon>Bacteria</taxon>
        <taxon>Bacillati</taxon>
        <taxon>Bacillota</taxon>
        <taxon>Hydrogenispora</taxon>
    </lineage>
</organism>
<name>A0A4R1R0L6_HYDET</name>
<accession>A0A4R1R0L6</accession>
<sequence length="160" mass="17223">MTSVLKMFTAGFPKTESPERAWFFKKCAGGRMFFSSPGDGCRRRSGRECPAATGLQKGLKAYWGANPQPLKRVIFSDNLYFNLRLSTAGVRSIERRYPLEHAADGGSGSGPGQGVRQLLLSRLRRRSAAACHSCRSASVSGVRPGTGVGLPASSRATKVK</sequence>
<comment type="caution">
    <text evidence="1">The sequence shown here is derived from an EMBL/GenBank/DDBJ whole genome shotgun (WGS) entry which is preliminary data.</text>
</comment>
<dbReference type="EMBL" id="SLUN01000040">
    <property type="protein sequence ID" value="TCL58808.1"/>
    <property type="molecule type" value="Genomic_DNA"/>
</dbReference>
<dbReference type="Proteomes" id="UP000295008">
    <property type="component" value="Unassembled WGS sequence"/>
</dbReference>
<reference evidence="1 2" key="1">
    <citation type="submission" date="2019-03" db="EMBL/GenBank/DDBJ databases">
        <title>Genomic Encyclopedia of Type Strains, Phase IV (KMG-IV): sequencing the most valuable type-strain genomes for metagenomic binning, comparative biology and taxonomic classification.</title>
        <authorList>
            <person name="Goeker M."/>
        </authorList>
    </citation>
    <scope>NUCLEOTIDE SEQUENCE [LARGE SCALE GENOMIC DNA]</scope>
    <source>
        <strain evidence="1 2">LX-B</strain>
    </source>
</reference>
<protein>
    <submittedName>
        <fullName evidence="1">Uncharacterized protein</fullName>
    </submittedName>
</protein>
<proteinExistence type="predicted"/>
<dbReference type="AlphaFoldDB" id="A0A4R1R0L6"/>